<accession>A0ABT4WC78</accession>
<keyword evidence="1" id="KW-0812">Transmembrane</keyword>
<dbReference type="RefSeq" id="WP_271336000.1">
    <property type="nucleotide sequence ID" value="NZ_JAMZNK010000015.1"/>
</dbReference>
<organism evidence="2 3">
    <name type="scientific">Flavobacterium azizsancarii</name>
    <dbReference type="NCBI Taxonomy" id="2961580"/>
    <lineage>
        <taxon>Bacteria</taxon>
        <taxon>Pseudomonadati</taxon>
        <taxon>Bacteroidota</taxon>
        <taxon>Flavobacteriia</taxon>
        <taxon>Flavobacteriales</taxon>
        <taxon>Flavobacteriaceae</taxon>
        <taxon>Flavobacterium</taxon>
    </lineage>
</organism>
<protein>
    <submittedName>
        <fullName evidence="2">Uncharacterized protein</fullName>
    </submittedName>
</protein>
<sequence length="188" mass="22143">MIKLSKQANRPALYCILVVFILVFILGSLDLWEISFNKELVNIVKNILLFSLPFLGYWAAIKLPNPKNIKDVTLLPNTKKIKVSFYKTNGFIERNNQISFVRFFFDNDIVYMYFCNYLRIYEGPFYIIKKEVAELGMFYINSIGNYTNLELVIEVMPKNILDPHYKLVLQNLNNADYLLLQKYINTIK</sequence>
<feature type="transmembrane region" description="Helical" evidence="1">
    <location>
        <begin position="43"/>
        <end position="61"/>
    </location>
</feature>
<keyword evidence="1" id="KW-1133">Transmembrane helix</keyword>
<reference evidence="2 3" key="1">
    <citation type="journal article" date="2023" name="Chemosphere">
        <title>Whole genome analysis of Flavobacterium aziz-sancarii sp. nov., isolated from Ardley Island (Antarctica), revealed a rich resistome and bioremediation potential.</title>
        <authorList>
            <person name="Otur C."/>
            <person name="Okay S."/>
            <person name="Kurt-Kizildogan A."/>
        </authorList>
    </citation>
    <scope>NUCLEOTIDE SEQUENCE [LARGE SCALE GENOMIC DNA]</scope>
    <source>
        <strain evidence="2 3">AC</strain>
    </source>
</reference>
<keyword evidence="3" id="KW-1185">Reference proteome</keyword>
<gene>
    <name evidence="2" type="ORF">NJT12_11220</name>
</gene>
<keyword evidence="1" id="KW-0472">Membrane</keyword>
<feature type="transmembrane region" description="Helical" evidence="1">
    <location>
        <begin position="12"/>
        <end position="31"/>
    </location>
</feature>
<name>A0ABT4WC78_9FLAO</name>
<comment type="caution">
    <text evidence="2">The sequence shown here is derived from an EMBL/GenBank/DDBJ whole genome shotgun (WGS) entry which is preliminary data.</text>
</comment>
<evidence type="ECO:0000313" key="3">
    <source>
        <dbReference type="Proteomes" id="UP001212170"/>
    </source>
</evidence>
<dbReference type="Proteomes" id="UP001212170">
    <property type="component" value="Unassembled WGS sequence"/>
</dbReference>
<dbReference type="EMBL" id="JAMZNK010000015">
    <property type="protein sequence ID" value="MDA6070188.1"/>
    <property type="molecule type" value="Genomic_DNA"/>
</dbReference>
<proteinExistence type="predicted"/>
<evidence type="ECO:0000313" key="2">
    <source>
        <dbReference type="EMBL" id="MDA6070188.1"/>
    </source>
</evidence>
<evidence type="ECO:0000256" key="1">
    <source>
        <dbReference type="SAM" id="Phobius"/>
    </source>
</evidence>